<name>A0ABR9SPA1_9PSED</name>
<dbReference type="EMBL" id="JADDUM010000041">
    <property type="protein sequence ID" value="MBE8590743.1"/>
    <property type="molecule type" value="Genomic_DNA"/>
</dbReference>
<reference evidence="1 2" key="1">
    <citation type="submission" date="2020-10" db="EMBL/GenBank/DDBJ databases">
        <title>The draft genomes of Cyclamen pathogen Pseudomonas sp.</title>
        <authorList>
            <person name="Fujikawa T."/>
            <person name="Sawada H."/>
        </authorList>
    </citation>
    <scope>NUCLEOTIDE SEQUENCE [LARGE SCALE GENOMIC DNA]</scope>
    <source>
        <strain evidence="1 2">MAFF 301449</strain>
    </source>
</reference>
<organism evidence="1 2">
    <name type="scientific">Pseudomonas cyclaminis</name>
    <dbReference type="NCBI Taxonomy" id="2781239"/>
    <lineage>
        <taxon>Bacteria</taxon>
        <taxon>Pseudomonadati</taxon>
        <taxon>Pseudomonadota</taxon>
        <taxon>Gammaproteobacteria</taxon>
        <taxon>Pseudomonadales</taxon>
        <taxon>Pseudomonadaceae</taxon>
        <taxon>Pseudomonas</taxon>
    </lineage>
</organism>
<proteinExistence type="predicted"/>
<dbReference type="Proteomes" id="UP000613075">
    <property type="component" value="Unassembled WGS sequence"/>
</dbReference>
<evidence type="ECO:0000313" key="2">
    <source>
        <dbReference type="Proteomes" id="UP000613075"/>
    </source>
</evidence>
<gene>
    <name evidence="1" type="ORF">IQK56_07250</name>
</gene>
<evidence type="ECO:0000313" key="1">
    <source>
        <dbReference type="EMBL" id="MBE8590743.1"/>
    </source>
</evidence>
<sequence>MPIQSGGHRENNREEVDVMKLSGCDIDERDLIRRAIRNLKGPSKYRSKYGQYRWALVRDAFGVGSGVASALCREFGFDPEEMIRS</sequence>
<comment type="caution">
    <text evidence="1">The sequence shown here is derived from an EMBL/GenBank/DDBJ whole genome shotgun (WGS) entry which is preliminary data.</text>
</comment>
<keyword evidence="2" id="KW-1185">Reference proteome</keyword>
<protein>
    <submittedName>
        <fullName evidence="1">Uncharacterized protein</fullName>
    </submittedName>
</protein>
<dbReference type="RefSeq" id="WP_193862352.1">
    <property type="nucleotide sequence ID" value="NZ_JADDUM010000041.1"/>
</dbReference>
<accession>A0ABR9SPA1</accession>